<dbReference type="OrthoDB" id="303107at2759"/>
<feature type="region of interest" description="Disordered" evidence="1">
    <location>
        <begin position="153"/>
        <end position="173"/>
    </location>
</feature>
<dbReference type="Proteomes" id="UP000738349">
    <property type="component" value="Unassembled WGS sequence"/>
</dbReference>
<name>A0A9P9JM16_9HYPO</name>
<gene>
    <name evidence="2" type="ORF">EDB81DRAFT_753941</name>
</gene>
<evidence type="ECO:0000256" key="1">
    <source>
        <dbReference type="SAM" id="MobiDB-lite"/>
    </source>
</evidence>
<reference evidence="2" key="1">
    <citation type="journal article" date="2021" name="Nat. Commun.">
        <title>Genetic determinants of endophytism in the Arabidopsis root mycobiome.</title>
        <authorList>
            <person name="Mesny F."/>
            <person name="Miyauchi S."/>
            <person name="Thiergart T."/>
            <person name="Pickel B."/>
            <person name="Atanasova L."/>
            <person name="Karlsson M."/>
            <person name="Huettel B."/>
            <person name="Barry K.W."/>
            <person name="Haridas S."/>
            <person name="Chen C."/>
            <person name="Bauer D."/>
            <person name="Andreopoulos W."/>
            <person name="Pangilinan J."/>
            <person name="LaButti K."/>
            <person name="Riley R."/>
            <person name="Lipzen A."/>
            <person name="Clum A."/>
            <person name="Drula E."/>
            <person name="Henrissat B."/>
            <person name="Kohler A."/>
            <person name="Grigoriev I.V."/>
            <person name="Martin F.M."/>
            <person name="Hacquard S."/>
        </authorList>
    </citation>
    <scope>NUCLEOTIDE SEQUENCE</scope>
    <source>
        <strain evidence="2">MPI-CAGE-AT-0147</strain>
    </source>
</reference>
<dbReference type="AlphaFoldDB" id="A0A9P9JM16"/>
<evidence type="ECO:0000313" key="2">
    <source>
        <dbReference type="EMBL" id="KAH7165158.1"/>
    </source>
</evidence>
<proteinExistence type="predicted"/>
<evidence type="ECO:0000313" key="3">
    <source>
        <dbReference type="Proteomes" id="UP000738349"/>
    </source>
</evidence>
<accession>A0A9P9JM16</accession>
<sequence length="242" mass="26791">MDPNEGLLEHHAAGIFELVFKPVFPEIQALDSPLLNQYRKHILTKDRKEALRQLDLIALKSITSEEHFETEVIPDKAKSLAEFILPGLQFFLLPESRNIDHSSIQHKQEISAVAQLQNTLCQALYLKVELALSNTGFKFIFFKPGDPFDANSMQWDSSQAGSSRNSGQGMQSSLLSVKNSEKNACIKPCLLPALYALPSQKAHEKLGDSALHFATSYNKCVTEAAPEDLESLSLVAKAVVLV</sequence>
<keyword evidence="3" id="KW-1185">Reference proteome</keyword>
<organism evidence="2 3">
    <name type="scientific">Dactylonectria macrodidyma</name>
    <dbReference type="NCBI Taxonomy" id="307937"/>
    <lineage>
        <taxon>Eukaryota</taxon>
        <taxon>Fungi</taxon>
        <taxon>Dikarya</taxon>
        <taxon>Ascomycota</taxon>
        <taxon>Pezizomycotina</taxon>
        <taxon>Sordariomycetes</taxon>
        <taxon>Hypocreomycetidae</taxon>
        <taxon>Hypocreales</taxon>
        <taxon>Nectriaceae</taxon>
        <taxon>Dactylonectria</taxon>
    </lineage>
</organism>
<dbReference type="EMBL" id="JAGMUV010000003">
    <property type="protein sequence ID" value="KAH7165158.1"/>
    <property type="molecule type" value="Genomic_DNA"/>
</dbReference>
<protein>
    <submittedName>
        <fullName evidence="2">Uncharacterized protein</fullName>
    </submittedName>
</protein>
<comment type="caution">
    <text evidence="2">The sequence shown here is derived from an EMBL/GenBank/DDBJ whole genome shotgun (WGS) entry which is preliminary data.</text>
</comment>